<reference evidence="3" key="1">
    <citation type="journal article" date="2013" name="Science">
        <title>The Amborella genome and the evolution of flowering plants.</title>
        <authorList>
            <consortium name="Amborella Genome Project"/>
        </authorList>
    </citation>
    <scope>NUCLEOTIDE SEQUENCE [LARGE SCALE GENOMIC DNA]</scope>
</reference>
<dbReference type="Proteomes" id="UP000017836">
    <property type="component" value="Unassembled WGS sequence"/>
</dbReference>
<feature type="coiled-coil region" evidence="1">
    <location>
        <begin position="33"/>
        <end position="85"/>
    </location>
</feature>
<evidence type="ECO:0000313" key="2">
    <source>
        <dbReference type="EMBL" id="ERN04356.1"/>
    </source>
</evidence>
<evidence type="ECO:0000313" key="3">
    <source>
        <dbReference type="Proteomes" id="UP000017836"/>
    </source>
</evidence>
<keyword evidence="1" id="KW-0175">Coiled coil</keyword>
<dbReference type="Gramene" id="ERN04356">
    <property type="protein sequence ID" value="ERN04356"/>
    <property type="gene ID" value="AMTR_s00147p00060050"/>
</dbReference>
<name>W1P9R6_AMBTC</name>
<sequence>MLESYKAENKQHRTQPEKQCNTCHWCDDMTPLNTRHAEELQKLQVECALLYEENQNLLRMMASQEEKLNGEIKALRKRIELASAEGPMPRLQAWHLR</sequence>
<accession>W1P9R6</accession>
<organism evidence="2 3">
    <name type="scientific">Amborella trichopoda</name>
    <dbReference type="NCBI Taxonomy" id="13333"/>
    <lineage>
        <taxon>Eukaryota</taxon>
        <taxon>Viridiplantae</taxon>
        <taxon>Streptophyta</taxon>
        <taxon>Embryophyta</taxon>
        <taxon>Tracheophyta</taxon>
        <taxon>Spermatophyta</taxon>
        <taxon>Magnoliopsida</taxon>
        <taxon>Amborellales</taxon>
        <taxon>Amborellaceae</taxon>
        <taxon>Amborella</taxon>
    </lineage>
</organism>
<dbReference type="HOGENOM" id="CLU_2349582_0_0_1"/>
<gene>
    <name evidence="2" type="ORF">AMTR_s00147p00060050</name>
</gene>
<dbReference type="EMBL" id="KI394278">
    <property type="protein sequence ID" value="ERN04356.1"/>
    <property type="molecule type" value="Genomic_DNA"/>
</dbReference>
<protein>
    <submittedName>
        <fullName evidence="2">Uncharacterized protein</fullName>
    </submittedName>
</protein>
<proteinExistence type="predicted"/>
<keyword evidence="3" id="KW-1185">Reference proteome</keyword>
<evidence type="ECO:0000256" key="1">
    <source>
        <dbReference type="SAM" id="Coils"/>
    </source>
</evidence>
<dbReference type="AlphaFoldDB" id="W1P9R6"/>